<protein>
    <submittedName>
        <fullName evidence="1">Uncharacterized protein</fullName>
    </submittedName>
</protein>
<evidence type="ECO:0000313" key="1">
    <source>
        <dbReference type="EMBL" id="KAI3815109.1"/>
    </source>
</evidence>
<dbReference type="EMBL" id="CM042022">
    <property type="protein sequence ID" value="KAI3815109.1"/>
    <property type="molecule type" value="Genomic_DNA"/>
</dbReference>
<accession>A0ACB9J3K8</accession>
<comment type="caution">
    <text evidence="1">The sequence shown here is derived from an EMBL/GenBank/DDBJ whole genome shotgun (WGS) entry which is preliminary data.</text>
</comment>
<gene>
    <name evidence="1" type="ORF">L1987_14765</name>
</gene>
<evidence type="ECO:0000313" key="2">
    <source>
        <dbReference type="Proteomes" id="UP001056120"/>
    </source>
</evidence>
<sequence>MDPRFGRIYSSGDGDENGIQFGNGSSRYQTFMYSQNFRGLQFPPLNNPPVVDVSANLEDELLEDCDLSDAILGFITQVLMEEDMDDKSCMLQESLDLQAQKDFSMKFLERSTRRPHRHLPLKVGSLL</sequence>
<dbReference type="Proteomes" id="UP001056120">
    <property type="component" value="Linkage Group LG05"/>
</dbReference>
<reference evidence="1 2" key="2">
    <citation type="journal article" date="2022" name="Mol. Ecol. Resour.">
        <title>The genomes of chicory, endive, great burdock and yacon provide insights into Asteraceae paleo-polyploidization history and plant inulin production.</title>
        <authorList>
            <person name="Fan W."/>
            <person name="Wang S."/>
            <person name="Wang H."/>
            <person name="Wang A."/>
            <person name="Jiang F."/>
            <person name="Liu H."/>
            <person name="Zhao H."/>
            <person name="Xu D."/>
            <person name="Zhang Y."/>
        </authorList>
    </citation>
    <scope>NUCLEOTIDE SEQUENCE [LARGE SCALE GENOMIC DNA]</scope>
    <source>
        <strain evidence="2">cv. Yunnan</strain>
        <tissue evidence="1">Leaves</tissue>
    </source>
</reference>
<name>A0ACB9J3K8_9ASTR</name>
<reference evidence="2" key="1">
    <citation type="journal article" date="2022" name="Mol. Ecol. Resour.">
        <title>The genomes of chicory, endive, great burdock and yacon provide insights into Asteraceae palaeo-polyploidization history and plant inulin production.</title>
        <authorList>
            <person name="Fan W."/>
            <person name="Wang S."/>
            <person name="Wang H."/>
            <person name="Wang A."/>
            <person name="Jiang F."/>
            <person name="Liu H."/>
            <person name="Zhao H."/>
            <person name="Xu D."/>
            <person name="Zhang Y."/>
        </authorList>
    </citation>
    <scope>NUCLEOTIDE SEQUENCE [LARGE SCALE GENOMIC DNA]</scope>
    <source>
        <strain evidence="2">cv. Yunnan</strain>
    </source>
</reference>
<keyword evidence="2" id="KW-1185">Reference proteome</keyword>
<proteinExistence type="predicted"/>
<organism evidence="1 2">
    <name type="scientific">Smallanthus sonchifolius</name>
    <dbReference type="NCBI Taxonomy" id="185202"/>
    <lineage>
        <taxon>Eukaryota</taxon>
        <taxon>Viridiplantae</taxon>
        <taxon>Streptophyta</taxon>
        <taxon>Embryophyta</taxon>
        <taxon>Tracheophyta</taxon>
        <taxon>Spermatophyta</taxon>
        <taxon>Magnoliopsida</taxon>
        <taxon>eudicotyledons</taxon>
        <taxon>Gunneridae</taxon>
        <taxon>Pentapetalae</taxon>
        <taxon>asterids</taxon>
        <taxon>campanulids</taxon>
        <taxon>Asterales</taxon>
        <taxon>Asteraceae</taxon>
        <taxon>Asteroideae</taxon>
        <taxon>Heliantheae alliance</taxon>
        <taxon>Millerieae</taxon>
        <taxon>Smallanthus</taxon>
    </lineage>
</organism>